<evidence type="ECO:0000313" key="3">
    <source>
        <dbReference type="Proteomes" id="UP000431901"/>
    </source>
</evidence>
<dbReference type="AlphaFoldDB" id="A0A6I4W2C0"/>
<proteinExistence type="predicted"/>
<keyword evidence="1" id="KW-0812">Transmembrane</keyword>
<evidence type="ECO:0000313" key="2">
    <source>
        <dbReference type="EMBL" id="MXQ62830.1"/>
    </source>
</evidence>
<keyword evidence="3" id="KW-1185">Reference proteome</keyword>
<dbReference type="OrthoDB" id="3366858at2"/>
<dbReference type="Proteomes" id="UP000431901">
    <property type="component" value="Unassembled WGS sequence"/>
</dbReference>
<keyword evidence="1" id="KW-0472">Membrane</keyword>
<reference evidence="2 3" key="1">
    <citation type="submission" date="2019-12" db="EMBL/GenBank/DDBJ databases">
        <title>Nocardia macrotermitis sp. nov. and Nocardia aurantia sp. nov., isolated from the gut of the fungus growing-termite Macrotermes natalensis.</title>
        <authorList>
            <person name="Christine B."/>
            <person name="Rene B."/>
        </authorList>
    </citation>
    <scope>NUCLEOTIDE SEQUENCE [LARGE SCALE GENOMIC DNA]</scope>
    <source>
        <strain evidence="2 3">DSM 102126</strain>
    </source>
</reference>
<dbReference type="EMBL" id="WUTW01000001">
    <property type="protein sequence ID" value="MXQ62830.1"/>
    <property type="molecule type" value="Genomic_DNA"/>
</dbReference>
<protein>
    <submittedName>
        <fullName evidence="2">DUF4230 domain-containing protein</fullName>
    </submittedName>
</protein>
<name>A0A6I4W2C0_9ACTN</name>
<evidence type="ECO:0000256" key="1">
    <source>
        <dbReference type="SAM" id="Phobius"/>
    </source>
</evidence>
<comment type="caution">
    <text evidence="2">The sequence shown here is derived from an EMBL/GenBank/DDBJ whole genome shotgun (WGS) entry which is preliminary data.</text>
</comment>
<accession>A0A6I4W2C0</accession>
<sequence>MDDPSPRGSLRRSGAVLALVVATIAVVLVAQRTLHLPGWLNPFAETTKDRSGPALLESIRDLSRYEAAGGDFQVIVDLEKDSKYLPSAIRGTRTLFVGSGSVNAYVDFSKLGSGAVRVSEDRKTATIVLPHAQLDRANLDPKASYAVSTSRGLTNRIGDALSSNPNNQQQLYVLAAQKIQDAAARSGLQARADRNTRQMLYNMLKALGFTSVTVQVGAAQ</sequence>
<keyword evidence="1" id="KW-1133">Transmembrane helix</keyword>
<gene>
    <name evidence="2" type="ORF">GQ466_02155</name>
</gene>
<dbReference type="InterPro" id="IPR025324">
    <property type="entry name" value="DUF4230"/>
</dbReference>
<organism evidence="2 3">
    <name type="scientific">Actinomadura rayongensis</name>
    <dbReference type="NCBI Taxonomy" id="1429076"/>
    <lineage>
        <taxon>Bacteria</taxon>
        <taxon>Bacillati</taxon>
        <taxon>Actinomycetota</taxon>
        <taxon>Actinomycetes</taxon>
        <taxon>Streptosporangiales</taxon>
        <taxon>Thermomonosporaceae</taxon>
        <taxon>Actinomadura</taxon>
    </lineage>
</organism>
<dbReference type="Pfam" id="PF14014">
    <property type="entry name" value="DUF4230"/>
    <property type="match status" value="1"/>
</dbReference>
<feature type="transmembrane region" description="Helical" evidence="1">
    <location>
        <begin position="12"/>
        <end position="30"/>
    </location>
</feature>